<dbReference type="Pfam" id="PF25927">
    <property type="entry name" value="DUF7972"/>
    <property type="match status" value="1"/>
</dbReference>
<reference evidence="3 4" key="1">
    <citation type="journal article" date="2019" name="Int. J. Syst. Evol. Microbiol.">
        <title>The Global Catalogue of Microorganisms (GCM) 10K type strain sequencing project: providing services to taxonomists for standard genome sequencing and annotation.</title>
        <authorList>
            <consortium name="The Broad Institute Genomics Platform"/>
            <consortium name="The Broad Institute Genome Sequencing Center for Infectious Disease"/>
            <person name="Wu L."/>
            <person name="Ma J."/>
        </authorList>
    </citation>
    <scope>NUCLEOTIDE SEQUENCE [LARGE SCALE GENOMIC DNA]</scope>
    <source>
        <strain evidence="3 4">CGMCC 1.12237</strain>
    </source>
</reference>
<keyword evidence="2" id="KW-1133">Transmembrane helix</keyword>
<evidence type="ECO:0000256" key="1">
    <source>
        <dbReference type="SAM" id="MobiDB-lite"/>
    </source>
</evidence>
<keyword evidence="2" id="KW-0812">Transmembrane</keyword>
<gene>
    <name evidence="3" type="ORF">ACFPJ5_04230</name>
</gene>
<name>A0ABD5R807_9EURY</name>
<feature type="transmembrane region" description="Helical" evidence="2">
    <location>
        <begin position="297"/>
        <end position="323"/>
    </location>
</feature>
<dbReference type="Proteomes" id="UP001596201">
    <property type="component" value="Unassembled WGS sequence"/>
</dbReference>
<sequence length="352" mass="38157">MSDDAPADTMRERADESRVKLWVLTEANRLLVVALFLAVVIGLLLAVGLLVPDPVGFLEEGDPIETAFQSFIGATITGVTIVVTLTQLVLSQELGAVGDQRERMQGAMQFREDTAELFDTPVSPPEPADFLRSLLSVTHDRAETLRDSAGDDNRLADLAQSVAENAEGVRDSLSGARFGQFEVISAGLNFNYSWKLYAARRLRAEGGGGDEEEGAGGVDSDDGTELSADQQSALDDLIEALELFGPTREHFKTLYFQWELIDLSRVILVASIPALLVSSFMVLYYEVGSFPALVPGVPTPVLVVSLAVGFAVLPFAVLLSYVLRIATVAKRTLSIGPFVLRTTDDGREFDWD</sequence>
<feature type="transmembrane region" description="Helical" evidence="2">
    <location>
        <begin position="266"/>
        <end position="285"/>
    </location>
</feature>
<accession>A0ABD5R807</accession>
<keyword evidence="4" id="KW-1185">Reference proteome</keyword>
<dbReference type="EMBL" id="JBHSKX010000001">
    <property type="protein sequence ID" value="MFC5366133.1"/>
    <property type="molecule type" value="Genomic_DNA"/>
</dbReference>
<comment type="caution">
    <text evidence="3">The sequence shown here is derived from an EMBL/GenBank/DDBJ whole genome shotgun (WGS) entry which is preliminary data.</text>
</comment>
<feature type="region of interest" description="Disordered" evidence="1">
    <location>
        <begin position="206"/>
        <end position="226"/>
    </location>
</feature>
<evidence type="ECO:0000256" key="2">
    <source>
        <dbReference type="SAM" id="Phobius"/>
    </source>
</evidence>
<feature type="compositionally biased region" description="Acidic residues" evidence="1">
    <location>
        <begin position="208"/>
        <end position="224"/>
    </location>
</feature>
<feature type="transmembrane region" description="Helical" evidence="2">
    <location>
        <begin position="71"/>
        <end position="90"/>
    </location>
</feature>
<evidence type="ECO:0000313" key="4">
    <source>
        <dbReference type="Proteomes" id="UP001596201"/>
    </source>
</evidence>
<protein>
    <submittedName>
        <fullName evidence="3">Uncharacterized protein</fullName>
    </submittedName>
</protein>
<feature type="transmembrane region" description="Helical" evidence="2">
    <location>
        <begin position="30"/>
        <end position="51"/>
    </location>
</feature>
<dbReference type="AlphaFoldDB" id="A0ABD5R807"/>
<keyword evidence="2" id="KW-0472">Membrane</keyword>
<dbReference type="InterPro" id="IPR058278">
    <property type="entry name" value="DUF7972"/>
</dbReference>
<proteinExistence type="predicted"/>
<organism evidence="3 4">
    <name type="scientific">Salinirubrum litoreum</name>
    <dbReference type="NCBI Taxonomy" id="1126234"/>
    <lineage>
        <taxon>Archaea</taxon>
        <taxon>Methanobacteriati</taxon>
        <taxon>Methanobacteriota</taxon>
        <taxon>Stenosarchaea group</taxon>
        <taxon>Halobacteria</taxon>
        <taxon>Halobacteriales</taxon>
        <taxon>Haloferacaceae</taxon>
        <taxon>Salinirubrum</taxon>
    </lineage>
</organism>
<dbReference type="RefSeq" id="WP_345777727.1">
    <property type="nucleotide sequence ID" value="NZ_JAJCVJ010000001.1"/>
</dbReference>
<evidence type="ECO:0000313" key="3">
    <source>
        <dbReference type="EMBL" id="MFC5366133.1"/>
    </source>
</evidence>